<protein>
    <submittedName>
        <fullName evidence="2">Uncharacterized protein</fullName>
    </submittedName>
</protein>
<dbReference type="AlphaFoldDB" id="A0AAV1GR15"/>
<feature type="region of interest" description="Disordered" evidence="1">
    <location>
        <begin position="125"/>
        <end position="171"/>
    </location>
</feature>
<evidence type="ECO:0000313" key="3">
    <source>
        <dbReference type="Proteomes" id="UP001178508"/>
    </source>
</evidence>
<accession>A0AAV1GR15</accession>
<evidence type="ECO:0000313" key="2">
    <source>
        <dbReference type="EMBL" id="CAJ1075569.1"/>
    </source>
</evidence>
<name>A0AAV1GR15_XYRNO</name>
<gene>
    <name evidence="2" type="ORF">XNOV1_A028638</name>
</gene>
<dbReference type="EMBL" id="OY660879">
    <property type="protein sequence ID" value="CAJ1075569.1"/>
    <property type="molecule type" value="Genomic_DNA"/>
</dbReference>
<evidence type="ECO:0000256" key="1">
    <source>
        <dbReference type="SAM" id="MobiDB-lite"/>
    </source>
</evidence>
<organism evidence="2 3">
    <name type="scientific">Xyrichtys novacula</name>
    <name type="common">Pearly razorfish</name>
    <name type="synonym">Hemipteronotus novacula</name>
    <dbReference type="NCBI Taxonomy" id="13765"/>
    <lineage>
        <taxon>Eukaryota</taxon>
        <taxon>Metazoa</taxon>
        <taxon>Chordata</taxon>
        <taxon>Craniata</taxon>
        <taxon>Vertebrata</taxon>
        <taxon>Euteleostomi</taxon>
        <taxon>Actinopterygii</taxon>
        <taxon>Neopterygii</taxon>
        <taxon>Teleostei</taxon>
        <taxon>Neoteleostei</taxon>
        <taxon>Acanthomorphata</taxon>
        <taxon>Eupercaria</taxon>
        <taxon>Labriformes</taxon>
        <taxon>Labridae</taxon>
        <taxon>Xyrichtys</taxon>
    </lineage>
</organism>
<feature type="compositionally biased region" description="Basic and acidic residues" evidence="1">
    <location>
        <begin position="80"/>
        <end position="95"/>
    </location>
</feature>
<dbReference type="Proteomes" id="UP001178508">
    <property type="component" value="Chromosome 16"/>
</dbReference>
<keyword evidence="3" id="KW-1185">Reference proteome</keyword>
<feature type="region of interest" description="Disordered" evidence="1">
    <location>
        <begin position="18"/>
        <end position="57"/>
    </location>
</feature>
<feature type="region of interest" description="Disordered" evidence="1">
    <location>
        <begin position="71"/>
        <end position="99"/>
    </location>
</feature>
<proteinExistence type="predicted"/>
<sequence>MGEEDRWVRGRERRRGLVMYRTPGIQKGPVDSHTRRQRGRVRMGEEDEGGQGTLRGGDILQVSQLKQLCSGRSGPVHYTEGIRRKEGKEGGREEGSCNLAPCSVPLLRSELERQTVSVQAECLRQQRQTQQLESRDKEPQFCRNKKLPGRTKGGEKSTQTKEENSASTPYL</sequence>
<feature type="compositionally biased region" description="Basic and acidic residues" evidence="1">
    <location>
        <begin position="152"/>
        <end position="164"/>
    </location>
</feature>
<reference evidence="2" key="1">
    <citation type="submission" date="2023-08" db="EMBL/GenBank/DDBJ databases">
        <authorList>
            <person name="Alioto T."/>
            <person name="Alioto T."/>
            <person name="Gomez Garrido J."/>
        </authorList>
    </citation>
    <scope>NUCLEOTIDE SEQUENCE</scope>
</reference>